<evidence type="ECO:0000313" key="15">
    <source>
        <dbReference type="Proteomes" id="UP000887023"/>
    </source>
</evidence>
<proteinExistence type="inferred from homology"/>
<evidence type="ECO:0000256" key="12">
    <source>
        <dbReference type="ARBA" id="ARBA00023136"/>
    </source>
</evidence>
<gene>
    <name evidence="14" type="ORF">KV203_17930</name>
</gene>
<feature type="transmembrane region" description="Helical" evidence="13">
    <location>
        <begin position="12"/>
        <end position="33"/>
    </location>
</feature>
<evidence type="ECO:0000256" key="10">
    <source>
        <dbReference type="ARBA" id="ARBA00022989"/>
    </source>
</evidence>
<accession>A0ABX8S8Q2</accession>
<keyword evidence="11" id="KW-0482">Metalloprotease</keyword>
<comment type="subcellular location">
    <subcellularLocation>
        <location evidence="2">Cell membrane</location>
        <topology evidence="2">Multi-pass membrane protein</topology>
    </subcellularLocation>
</comment>
<keyword evidence="4" id="KW-1003">Cell membrane</keyword>
<keyword evidence="12 13" id="KW-0472">Membrane</keyword>
<dbReference type="PANTHER" id="PTHR35864">
    <property type="entry name" value="ZINC METALLOPROTEASE MJ0611-RELATED"/>
    <property type="match status" value="1"/>
</dbReference>
<dbReference type="GO" id="GO:0006508">
    <property type="term" value="P:proteolysis"/>
    <property type="evidence" value="ECO:0007669"/>
    <property type="project" value="UniProtKB-KW"/>
</dbReference>
<keyword evidence="10 13" id="KW-1133">Transmembrane helix</keyword>
<evidence type="ECO:0000256" key="11">
    <source>
        <dbReference type="ARBA" id="ARBA00023049"/>
    </source>
</evidence>
<protein>
    <submittedName>
        <fullName evidence="14">Site-2 protease family protein</fullName>
    </submittedName>
</protein>
<feature type="transmembrane region" description="Helical" evidence="13">
    <location>
        <begin position="212"/>
        <end position="238"/>
    </location>
</feature>
<evidence type="ECO:0000256" key="7">
    <source>
        <dbReference type="ARBA" id="ARBA00022723"/>
    </source>
</evidence>
<keyword evidence="8" id="KW-0378">Hydrolase</keyword>
<evidence type="ECO:0000256" key="9">
    <source>
        <dbReference type="ARBA" id="ARBA00022833"/>
    </source>
</evidence>
<dbReference type="RefSeq" id="WP_066469479.1">
    <property type="nucleotide sequence ID" value="NZ_CBCRUZ010000005.1"/>
</dbReference>
<dbReference type="CDD" id="cd06158">
    <property type="entry name" value="S2P-M50_like_1"/>
    <property type="match status" value="1"/>
</dbReference>
<evidence type="ECO:0000256" key="8">
    <source>
        <dbReference type="ARBA" id="ARBA00022801"/>
    </source>
</evidence>
<dbReference type="PANTHER" id="PTHR35864:SF1">
    <property type="entry name" value="ZINC METALLOPROTEASE YWHC-RELATED"/>
    <property type="match status" value="1"/>
</dbReference>
<keyword evidence="9" id="KW-0862">Zinc</keyword>
<sequence length="259" mass="26847">MATGALSGRAGLTPSPVFLATAAVTIGGGWLAARTDDPTGPTAKAGVFLLVVAGWIVTLCLHEFAHAVTAWRAGDRSVRQRGYLTLNPLRYANPVLSIGLPVLFIALGGIGLPGGAVLVQTDPARRGTQTLISLAGPAVNATAAVGLLIVIARFGSTASAPALWYGLSFLAFLQLTATVLNLLPVPGLDGYGALAPWLPADLRGSLDRFGGYGLLVVLALLFLPQVNAVFFDAVYGLFDLSGVPSDWSRYGASLLRFGY</sequence>
<comment type="cofactor">
    <cofactor evidence="1">
        <name>Zn(2+)</name>
        <dbReference type="ChEBI" id="CHEBI:29105"/>
    </cofactor>
</comment>
<evidence type="ECO:0000256" key="2">
    <source>
        <dbReference type="ARBA" id="ARBA00004651"/>
    </source>
</evidence>
<name>A0ABX8S8Q2_9ACTN</name>
<feature type="transmembrane region" description="Helical" evidence="13">
    <location>
        <begin position="162"/>
        <end position="183"/>
    </location>
</feature>
<feature type="transmembrane region" description="Helical" evidence="13">
    <location>
        <begin position="91"/>
        <end position="119"/>
    </location>
</feature>
<keyword evidence="6 13" id="KW-0812">Transmembrane</keyword>
<evidence type="ECO:0000256" key="6">
    <source>
        <dbReference type="ARBA" id="ARBA00022692"/>
    </source>
</evidence>
<keyword evidence="15" id="KW-1185">Reference proteome</keyword>
<evidence type="ECO:0000256" key="3">
    <source>
        <dbReference type="ARBA" id="ARBA00007931"/>
    </source>
</evidence>
<keyword evidence="7" id="KW-0479">Metal-binding</keyword>
<dbReference type="InterPro" id="IPR044537">
    <property type="entry name" value="Rip2-like"/>
</dbReference>
<organism evidence="14 15">
    <name type="scientific">Skermania pinensis</name>
    <dbReference type="NCBI Taxonomy" id="39122"/>
    <lineage>
        <taxon>Bacteria</taxon>
        <taxon>Bacillati</taxon>
        <taxon>Actinomycetota</taxon>
        <taxon>Actinomycetes</taxon>
        <taxon>Mycobacteriales</taxon>
        <taxon>Gordoniaceae</taxon>
        <taxon>Skermania</taxon>
    </lineage>
</organism>
<evidence type="ECO:0000256" key="1">
    <source>
        <dbReference type="ARBA" id="ARBA00001947"/>
    </source>
</evidence>
<feature type="transmembrane region" description="Helical" evidence="13">
    <location>
        <begin position="131"/>
        <end position="156"/>
    </location>
</feature>
<dbReference type="EMBL" id="CP079105">
    <property type="protein sequence ID" value="QXQ13656.1"/>
    <property type="molecule type" value="Genomic_DNA"/>
</dbReference>
<evidence type="ECO:0000256" key="4">
    <source>
        <dbReference type="ARBA" id="ARBA00022475"/>
    </source>
</evidence>
<keyword evidence="5 14" id="KW-0645">Protease</keyword>
<comment type="similarity">
    <text evidence="3">Belongs to the peptidase M50B family.</text>
</comment>
<evidence type="ECO:0000313" key="14">
    <source>
        <dbReference type="EMBL" id="QXQ13656.1"/>
    </source>
</evidence>
<dbReference type="Proteomes" id="UP000887023">
    <property type="component" value="Chromosome"/>
</dbReference>
<dbReference type="GO" id="GO:0008233">
    <property type="term" value="F:peptidase activity"/>
    <property type="evidence" value="ECO:0007669"/>
    <property type="project" value="UniProtKB-KW"/>
</dbReference>
<reference evidence="14" key="1">
    <citation type="submission" date="2021-07" db="EMBL/GenBank/DDBJ databases">
        <title>Candidatus Kaistella beijingensis sp. nov. isolated from a municipal wastewater treatment plant is involved in sludge foaming.</title>
        <authorList>
            <person name="Song Y."/>
            <person name="Liu S.-J."/>
        </authorList>
    </citation>
    <scope>NUCLEOTIDE SEQUENCE</scope>
    <source>
        <strain evidence="14">DSM 43998</strain>
    </source>
</reference>
<evidence type="ECO:0000256" key="5">
    <source>
        <dbReference type="ARBA" id="ARBA00022670"/>
    </source>
</evidence>
<dbReference type="InterPro" id="IPR052348">
    <property type="entry name" value="Metallopeptidase_M50B"/>
</dbReference>
<feature type="transmembrane region" description="Helical" evidence="13">
    <location>
        <begin position="45"/>
        <end position="71"/>
    </location>
</feature>
<evidence type="ECO:0000256" key="13">
    <source>
        <dbReference type="SAM" id="Phobius"/>
    </source>
</evidence>